<accession>A0A413RUT8</accession>
<reference evidence="3 4" key="1">
    <citation type="submission" date="2018-08" db="EMBL/GenBank/DDBJ databases">
        <title>A genome reference for cultivated species of the human gut microbiota.</title>
        <authorList>
            <person name="Zou Y."/>
            <person name="Xue W."/>
            <person name="Luo G."/>
        </authorList>
    </citation>
    <scope>NUCLEOTIDE SEQUENCE [LARGE SCALE GENOMIC DNA]</scope>
    <source>
        <strain evidence="3 4">AM43-2</strain>
    </source>
</reference>
<dbReference type="AlphaFoldDB" id="A0A413RUT8"/>
<dbReference type="InterPro" id="IPR026866">
    <property type="entry name" value="CR006_AAA"/>
</dbReference>
<organism evidence="3 4">
    <name type="scientific">Eubacterium ventriosum</name>
    <dbReference type="NCBI Taxonomy" id="39496"/>
    <lineage>
        <taxon>Bacteria</taxon>
        <taxon>Bacillati</taxon>
        <taxon>Bacillota</taxon>
        <taxon>Clostridia</taxon>
        <taxon>Eubacteriales</taxon>
        <taxon>Eubacteriaceae</taxon>
        <taxon>Eubacterium</taxon>
    </lineage>
</organism>
<dbReference type="Pfam" id="PF13166">
    <property type="entry name" value="AAA_13"/>
    <property type="match status" value="1"/>
</dbReference>
<protein>
    <recommendedName>
        <fullName evidence="2">Protein CR006 P-loop domain-containing protein</fullName>
    </recommendedName>
</protein>
<evidence type="ECO:0000313" key="3">
    <source>
        <dbReference type="EMBL" id="RHA52097.1"/>
    </source>
</evidence>
<dbReference type="Proteomes" id="UP000284598">
    <property type="component" value="Unassembled WGS sequence"/>
</dbReference>
<evidence type="ECO:0000256" key="1">
    <source>
        <dbReference type="SAM" id="Coils"/>
    </source>
</evidence>
<evidence type="ECO:0000259" key="2">
    <source>
        <dbReference type="Pfam" id="PF13166"/>
    </source>
</evidence>
<feature type="coiled-coil region" evidence="1">
    <location>
        <begin position="335"/>
        <end position="362"/>
    </location>
</feature>
<comment type="caution">
    <text evidence="3">The sequence shown here is derived from an EMBL/GenBank/DDBJ whole genome shotgun (WGS) entry which is preliminary data.</text>
</comment>
<dbReference type="EMBL" id="QSFO01000019">
    <property type="protein sequence ID" value="RHA52097.1"/>
    <property type="molecule type" value="Genomic_DNA"/>
</dbReference>
<dbReference type="InterPro" id="IPR027417">
    <property type="entry name" value="P-loop_NTPase"/>
</dbReference>
<dbReference type="SUPFAM" id="SSF52540">
    <property type="entry name" value="P-loop containing nucleoside triphosphate hydrolases"/>
    <property type="match status" value="1"/>
</dbReference>
<feature type="domain" description="Protein CR006 P-loop" evidence="2">
    <location>
        <begin position="338"/>
        <end position="490"/>
    </location>
</feature>
<name>A0A413RUT8_9FIRM</name>
<dbReference type="RefSeq" id="WP_118025848.1">
    <property type="nucleotide sequence ID" value="NZ_JANGEU010000001.1"/>
</dbReference>
<dbReference type="Gene3D" id="3.40.50.300">
    <property type="entry name" value="P-loop containing nucleotide triphosphate hydrolases"/>
    <property type="match status" value="1"/>
</dbReference>
<gene>
    <name evidence="3" type="ORF">DW929_11820</name>
</gene>
<proteinExistence type="predicted"/>
<sequence>MYQIKVENCNNIKEGIINIAPNKLNIKYGINGTGKTSLAKAIQFANNSDELLKLQSYFSDELSKVTITPVFNKILVFNEDFVNQVVFVEDEVIENSFEVFLKTPDYDVKKLQLDSHLQTLKNVLQNDSEIIKLQNDLAKLNQKFKRTSKGKLSTTGAMKSLLSKQNLYNIPSELDAYRPFLDNTDINISWIDWKNKGEAFDIEDNCPYCSEKFDIPKHTKQKQVFKNTYKKADSQNLKEVLELLQELEPYLNDDKFVELMKYIKTDTATDVITAIIEKLTTEFDLLIARFQLINEFGNRKIAIADISNLEQQINSMEFPKSLFEMFGGTKIDDIFDRINDKVYELKTEVAKLKREMGELKGLVQATVKASQNDINEFLKTAGINYELEIQVEDESNSKTVLRQCFSKQKTEVKNIRQHLSWGEKNAFSLILFMYYSQMQDADLIILDDPISSFDSNKKYAILHRMFKNVGKKDVSLVGKTVLLLTHDFEPITDFIVVGKLPNEQVAASFIWNEGGKVVEQGIDVKNDVLLIVEECSKISKMENINIVSRIAFLRKLCELNGRSGAWGEAYEILSCLIHSSSIQRKVGNDTFVEMTPDEISSGIGKIKEFINNFDYEYLKNNVYTIDGIKGLYNSENNTYLKVQLFRAICEIAEGDIIRFKPIDEGWYKFIDETYHIENDYLHYLNILKFNIVPDYIVRKVEEMMLNI</sequence>
<evidence type="ECO:0000313" key="4">
    <source>
        <dbReference type="Proteomes" id="UP000284598"/>
    </source>
</evidence>
<keyword evidence="1" id="KW-0175">Coiled coil</keyword>